<reference evidence="7 8" key="1">
    <citation type="journal article" date="2019" name="Emerg. Microbes Infect.">
        <title>Comprehensive subspecies identification of 175 nontuberculous mycobacteria species based on 7547 genomic profiles.</title>
        <authorList>
            <person name="Matsumoto Y."/>
            <person name="Kinjo T."/>
            <person name="Motooka D."/>
            <person name="Nabeya D."/>
            <person name="Jung N."/>
            <person name="Uechi K."/>
            <person name="Horii T."/>
            <person name="Iida T."/>
            <person name="Fujita J."/>
            <person name="Nakamura S."/>
        </authorList>
    </citation>
    <scope>NUCLEOTIDE SEQUENCE [LARGE SCALE GENOMIC DNA]</scope>
    <source>
        <strain evidence="7 8">JCM 17783</strain>
    </source>
</reference>
<keyword evidence="4" id="KW-0274">FAD</keyword>
<dbReference type="Pfam" id="PF02913">
    <property type="entry name" value="FAD-oxidase_C"/>
    <property type="match status" value="1"/>
</dbReference>
<dbReference type="Gene3D" id="1.10.45.10">
    <property type="entry name" value="Vanillyl-alcohol Oxidase, Chain A, domain 4"/>
    <property type="match status" value="1"/>
</dbReference>
<dbReference type="Gene3D" id="3.30.70.2740">
    <property type="match status" value="1"/>
</dbReference>
<dbReference type="GO" id="GO:0022904">
    <property type="term" value="P:respiratory electron transport chain"/>
    <property type="evidence" value="ECO:0007669"/>
    <property type="project" value="TreeGrafter"/>
</dbReference>
<dbReference type="Proteomes" id="UP000467130">
    <property type="component" value="Chromosome"/>
</dbReference>
<evidence type="ECO:0000313" key="7">
    <source>
        <dbReference type="EMBL" id="BBY23389.1"/>
    </source>
</evidence>
<dbReference type="InterPro" id="IPR051264">
    <property type="entry name" value="FAD-oxidored/transferase_4"/>
</dbReference>
<keyword evidence="8" id="KW-1185">Reference proteome</keyword>
<keyword evidence="5" id="KW-0560">Oxidoreductase</keyword>
<comment type="similarity">
    <text evidence="2">Belongs to the FAD-binding oxidoreductase/transferase type 4 family.</text>
</comment>
<dbReference type="InterPro" id="IPR016164">
    <property type="entry name" value="FAD-linked_Oxase-like_C"/>
</dbReference>
<dbReference type="FunFam" id="1.10.45.10:FF:000001">
    <property type="entry name" value="D-lactate dehydrogenase mitochondrial"/>
    <property type="match status" value="1"/>
</dbReference>
<dbReference type="InterPro" id="IPR016171">
    <property type="entry name" value="Vanillyl_alc_oxidase_C-sub2"/>
</dbReference>
<feature type="domain" description="FAD-binding oxidoreductase/transferase type 4 C-terminal" evidence="6">
    <location>
        <begin position="3"/>
        <end position="181"/>
    </location>
</feature>
<evidence type="ECO:0000256" key="3">
    <source>
        <dbReference type="ARBA" id="ARBA00022630"/>
    </source>
</evidence>
<evidence type="ECO:0000313" key="8">
    <source>
        <dbReference type="Proteomes" id="UP000467130"/>
    </source>
</evidence>
<accession>A0A7I7QAU2</accession>
<dbReference type="KEGG" id="msto:MSTO_35940"/>
<comment type="cofactor">
    <cofactor evidence="1">
        <name>FAD</name>
        <dbReference type="ChEBI" id="CHEBI:57692"/>
    </cofactor>
</comment>
<keyword evidence="3" id="KW-0285">Flavoprotein</keyword>
<dbReference type="PANTHER" id="PTHR43716:SF1">
    <property type="entry name" value="D-2-HYDROXYGLUTARATE DEHYDROGENASE, MITOCHONDRIAL"/>
    <property type="match status" value="1"/>
</dbReference>
<evidence type="ECO:0000256" key="4">
    <source>
        <dbReference type="ARBA" id="ARBA00022827"/>
    </source>
</evidence>
<evidence type="ECO:0000256" key="2">
    <source>
        <dbReference type="ARBA" id="ARBA00008000"/>
    </source>
</evidence>
<sequence length="186" mass="19843">MSSPVEGNWLLLVELAADHDQTERLADLLADAPMCGEPAVGVDVVAQQRLWRVHESLAEVLGVYGPPLKFDVSLPLAAIAGFATDAATLIGERVSDAVPVLFGHVGEGNLHLNVLRVPVDEEKALYAPMMDLIAQCGGNVSSEHGVGSRKRAYLEMSREPADITVMRSVKAALDPTGYLNAAVLFD</sequence>
<protein>
    <recommendedName>
        <fullName evidence="6">FAD-binding oxidoreductase/transferase type 4 C-terminal domain-containing protein</fullName>
    </recommendedName>
</protein>
<organism evidence="7 8">
    <name type="scientific">Mycobacterium stomatepiae</name>
    <dbReference type="NCBI Taxonomy" id="470076"/>
    <lineage>
        <taxon>Bacteria</taxon>
        <taxon>Bacillati</taxon>
        <taxon>Actinomycetota</taxon>
        <taxon>Actinomycetes</taxon>
        <taxon>Mycobacteriales</taxon>
        <taxon>Mycobacteriaceae</taxon>
        <taxon>Mycobacterium</taxon>
        <taxon>Mycobacterium simiae complex</taxon>
    </lineage>
</organism>
<dbReference type="InterPro" id="IPR004113">
    <property type="entry name" value="FAD-bd_oxidored_4_C"/>
</dbReference>
<evidence type="ECO:0000256" key="5">
    <source>
        <dbReference type="ARBA" id="ARBA00023002"/>
    </source>
</evidence>
<dbReference type="GO" id="GO:0050660">
    <property type="term" value="F:flavin adenine dinucleotide binding"/>
    <property type="evidence" value="ECO:0007669"/>
    <property type="project" value="InterPro"/>
</dbReference>
<dbReference type="GO" id="GO:0016491">
    <property type="term" value="F:oxidoreductase activity"/>
    <property type="evidence" value="ECO:0007669"/>
    <property type="project" value="UniProtKB-KW"/>
</dbReference>
<evidence type="ECO:0000259" key="6">
    <source>
        <dbReference type="Pfam" id="PF02913"/>
    </source>
</evidence>
<evidence type="ECO:0000256" key="1">
    <source>
        <dbReference type="ARBA" id="ARBA00001974"/>
    </source>
</evidence>
<gene>
    <name evidence="7" type="ORF">MSTO_35940</name>
</gene>
<dbReference type="PANTHER" id="PTHR43716">
    <property type="entry name" value="D-2-HYDROXYGLUTARATE DEHYDROGENASE, MITOCHONDRIAL"/>
    <property type="match status" value="1"/>
</dbReference>
<name>A0A7I7QAU2_9MYCO</name>
<dbReference type="SUPFAM" id="SSF55103">
    <property type="entry name" value="FAD-linked oxidases, C-terminal domain"/>
    <property type="match status" value="1"/>
</dbReference>
<dbReference type="EMBL" id="AP022587">
    <property type="protein sequence ID" value="BBY23389.1"/>
    <property type="molecule type" value="Genomic_DNA"/>
</dbReference>
<proteinExistence type="inferred from homology"/>
<dbReference type="AlphaFoldDB" id="A0A7I7QAU2"/>